<keyword evidence="3" id="KW-1185">Reference proteome</keyword>
<evidence type="ECO:0000313" key="3">
    <source>
        <dbReference type="Proteomes" id="UP000554482"/>
    </source>
</evidence>
<dbReference type="OrthoDB" id="1923309at2759"/>
<name>A0A7J6VRL0_THATH</name>
<proteinExistence type="predicted"/>
<accession>A0A7J6VRL0</accession>
<dbReference type="EMBL" id="JABWDY010028046">
    <property type="protein sequence ID" value="KAF5187387.1"/>
    <property type="molecule type" value="Genomic_DNA"/>
</dbReference>
<keyword evidence="1" id="KW-1133">Transmembrane helix</keyword>
<dbReference type="Gene3D" id="3.30.200.20">
    <property type="entry name" value="Phosphorylase Kinase, domain 1"/>
    <property type="match status" value="1"/>
</dbReference>
<sequence length="219" mass="25201">MTIAVEDIKRLCPTNMEAIVWGENCQLRYSNVKFFGVMDYTTNITLFNKQNISEIVMPLTKMLSIQRMKIFLVLFNVLETYLGMTAIYVCKTPFWIFKLAVISIEQTSVEQTFHCRNSCYCSICSCGHFLVIYGKQKKKETIELTTREVYQNDVVTPIRTNSLRQRDEMRPKDFPLITLATINEITNHFSDLNILGQGGFGPVYKVSKTMRCNSEGPLS</sequence>
<comment type="caution">
    <text evidence="2">The sequence shown here is derived from an EMBL/GenBank/DDBJ whole genome shotgun (WGS) entry which is preliminary data.</text>
</comment>
<feature type="transmembrane region" description="Helical" evidence="1">
    <location>
        <begin position="70"/>
        <end position="89"/>
    </location>
</feature>
<protein>
    <recommendedName>
        <fullName evidence="4">Cysteine-rich receptor-like protein kinase</fullName>
    </recommendedName>
</protein>
<keyword evidence="1" id="KW-0472">Membrane</keyword>
<reference evidence="2 3" key="1">
    <citation type="submission" date="2020-06" db="EMBL/GenBank/DDBJ databases">
        <title>Transcriptomic and genomic resources for Thalictrum thalictroides and T. hernandezii: Facilitating candidate gene discovery in an emerging model plant lineage.</title>
        <authorList>
            <person name="Arias T."/>
            <person name="Riano-Pachon D.M."/>
            <person name="Di Stilio V.S."/>
        </authorList>
    </citation>
    <scope>NUCLEOTIDE SEQUENCE [LARGE SCALE GENOMIC DNA]</scope>
    <source>
        <strain evidence="3">cv. WT478/WT964</strain>
        <tissue evidence="2">Leaves</tissue>
    </source>
</reference>
<dbReference type="Proteomes" id="UP000554482">
    <property type="component" value="Unassembled WGS sequence"/>
</dbReference>
<gene>
    <name evidence="2" type="ORF">FRX31_023026</name>
</gene>
<organism evidence="2 3">
    <name type="scientific">Thalictrum thalictroides</name>
    <name type="common">Rue-anemone</name>
    <name type="synonym">Anemone thalictroides</name>
    <dbReference type="NCBI Taxonomy" id="46969"/>
    <lineage>
        <taxon>Eukaryota</taxon>
        <taxon>Viridiplantae</taxon>
        <taxon>Streptophyta</taxon>
        <taxon>Embryophyta</taxon>
        <taxon>Tracheophyta</taxon>
        <taxon>Spermatophyta</taxon>
        <taxon>Magnoliopsida</taxon>
        <taxon>Ranunculales</taxon>
        <taxon>Ranunculaceae</taxon>
        <taxon>Thalictroideae</taxon>
        <taxon>Thalictrum</taxon>
    </lineage>
</organism>
<evidence type="ECO:0000313" key="2">
    <source>
        <dbReference type="EMBL" id="KAF5187387.1"/>
    </source>
</evidence>
<evidence type="ECO:0000256" key="1">
    <source>
        <dbReference type="SAM" id="Phobius"/>
    </source>
</evidence>
<dbReference type="SUPFAM" id="SSF56112">
    <property type="entry name" value="Protein kinase-like (PK-like)"/>
    <property type="match status" value="1"/>
</dbReference>
<dbReference type="InterPro" id="IPR011009">
    <property type="entry name" value="Kinase-like_dom_sf"/>
</dbReference>
<evidence type="ECO:0008006" key="4">
    <source>
        <dbReference type="Google" id="ProtNLM"/>
    </source>
</evidence>
<keyword evidence="1" id="KW-0812">Transmembrane</keyword>
<dbReference type="AlphaFoldDB" id="A0A7J6VRL0"/>